<name>E4PHL6_MARAH</name>
<reference evidence="2" key="2">
    <citation type="submission" date="2010-02" db="EMBL/GenBank/DDBJ databases">
        <title>Complete genome sequence of Marinobacter adhaerens type strain (HP15).</title>
        <authorList>
            <person name="Gaerdes A.A.M."/>
            <person name="Kaeppel E."/>
            <person name="Shezad A."/>
            <person name="Seebah S."/>
            <person name="Teeling H."/>
            <person name="Yarza P."/>
            <person name="Gloeckner F.O."/>
            <person name="Ullrich M.S."/>
        </authorList>
    </citation>
    <scope>NUCLEOTIDE SEQUENCE [LARGE SCALE GENOMIC DNA]</scope>
    <source>
        <strain evidence="2">DSM 23420 / HP15</strain>
    </source>
</reference>
<reference evidence="1 2" key="1">
    <citation type="journal article" date="2010" name="Stand. Genomic Sci.">
        <title>Complete genome sequence of Marinobacter adhaerens type strain (HP15), a diatom-interacting marine microorganism.</title>
        <authorList>
            <person name="Gardes A."/>
            <person name="Kaeppel E."/>
            <person name="Shehzad A."/>
            <person name="Seebah S."/>
            <person name="Teeling H."/>
            <person name="Yarza P."/>
            <person name="Glockner F.O."/>
            <person name="Grossart H.P."/>
            <person name="Ullrich M.S."/>
        </authorList>
    </citation>
    <scope>NUCLEOTIDE SEQUENCE [LARGE SCALE GENOMIC DNA]</scope>
    <source>
        <strain evidence="2">DSM 23420 / HP15</strain>
    </source>
</reference>
<organism evidence="1 2">
    <name type="scientific">Marinobacter adhaerens (strain DSM 23420 / HP15)</name>
    <dbReference type="NCBI Taxonomy" id="225937"/>
    <lineage>
        <taxon>Bacteria</taxon>
        <taxon>Pseudomonadati</taxon>
        <taxon>Pseudomonadota</taxon>
        <taxon>Gammaproteobacteria</taxon>
        <taxon>Pseudomonadales</taxon>
        <taxon>Marinobacteraceae</taxon>
        <taxon>Marinobacter</taxon>
    </lineage>
</organism>
<evidence type="ECO:0000313" key="2">
    <source>
        <dbReference type="Proteomes" id="UP000007077"/>
    </source>
</evidence>
<dbReference type="STRING" id="225937.HP15_1217"/>
<sequence>MAFVRNTFGGASLCPVLWEPKKFGELYQKARVIVFRLVAKELPAQAVKRSDSANSGH</sequence>
<dbReference type="Proteomes" id="UP000007077">
    <property type="component" value="Chromosome"/>
</dbReference>
<protein>
    <submittedName>
        <fullName evidence="1">Uncharacterized protein</fullName>
    </submittedName>
</protein>
<dbReference type="KEGG" id="mad:HP15_1217"/>
<dbReference type="EMBL" id="CP001978">
    <property type="protein sequence ID" value="ADP96981.1"/>
    <property type="molecule type" value="Genomic_DNA"/>
</dbReference>
<dbReference type="HOGENOM" id="CLU_2991381_0_0_6"/>
<gene>
    <name evidence="1" type="ordered locus">HP15_1217</name>
</gene>
<proteinExistence type="predicted"/>
<accession>E4PHL6</accession>
<dbReference type="AlphaFoldDB" id="E4PHL6"/>
<evidence type="ECO:0000313" key="1">
    <source>
        <dbReference type="EMBL" id="ADP96981.1"/>
    </source>
</evidence>